<evidence type="ECO:0000313" key="3">
    <source>
        <dbReference type="Proteomes" id="UP000620559"/>
    </source>
</evidence>
<comment type="caution">
    <text evidence="2">The sequence shown here is derived from an EMBL/GenBank/DDBJ whole genome shotgun (WGS) entry which is preliminary data.</text>
</comment>
<protein>
    <recommendedName>
        <fullName evidence="1">5-hmdU DNA kinase helical domain-containing protein</fullName>
    </recommendedName>
</protein>
<dbReference type="Proteomes" id="UP000620559">
    <property type="component" value="Unassembled WGS sequence"/>
</dbReference>
<dbReference type="RefSeq" id="WP_193922663.1">
    <property type="nucleotide sequence ID" value="NZ_JADEWL010000069.1"/>
</dbReference>
<evidence type="ECO:0000259" key="1">
    <source>
        <dbReference type="Pfam" id="PF18723"/>
    </source>
</evidence>
<gene>
    <name evidence="2" type="ORF">IQ247_18885</name>
</gene>
<dbReference type="EMBL" id="JADEWL010000069">
    <property type="protein sequence ID" value="MBE9214708.1"/>
    <property type="molecule type" value="Genomic_DNA"/>
</dbReference>
<sequence>MAIKPQKPVKEKDGQNLQLSLELGKYGEKPKFTSTPTIISSRLPAKPTVVFDTYWRFAAERQKIFFNKLQNTPMPWTDDSTLSVYKFTNAYRASDRTSQYLIRRVIYRSDLPSSNKEVFFRIMLFKIFNKIETWQLLEEKLGNIIHAEYSFERYDKVLTEAMESGKRIYSAAYIMPSGGKTLGYTTKHRNHLKLIEKMMCDELPKQLADTPSMQQGFELLLAYPTIGNFLAYQFITDINYSEITNFNEMEFVIPGPGALDGIRKCFADLGGLKETEIIKYMADNQQFEFERLGLEFKSLWGRPLKLIDCQNLFCEVDKYARVNHPEISGISGRTRIKQKYSANKQSFDCWYPPKWEINQFIQANKSLLNKNSNQRSG</sequence>
<feature type="domain" description="5-hmdU DNA kinase helical" evidence="1">
    <location>
        <begin position="49"/>
        <end position="329"/>
    </location>
</feature>
<dbReference type="InterPro" id="IPR040684">
    <property type="entry name" value="HMUDK_hel"/>
</dbReference>
<dbReference type="AlphaFoldDB" id="A0A8J7F247"/>
<proteinExistence type="predicted"/>
<dbReference type="Pfam" id="PF18723">
    <property type="entry name" value="HMUDK_hel"/>
    <property type="match status" value="1"/>
</dbReference>
<name>A0A8J7F247_9CYAN</name>
<reference evidence="2" key="1">
    <citation type="submission" date="2020-10" db="EMBL/GenBank/DDBJ databases">
        <authorList>
            <person name="Castelo-Branco R."/>
            <person name="Eusebio N."/>
            <person name="Adriana R."/>
            <person name="Vieira A."/>
            <person name="Brugerolle De Fraissinette N."/>
            <person name="Rezende De Castro R."/>
            <person name="Schneider M.P."/>
            <person name="Vasconcelos V."/>
            <person name="Leao P.N."/>
        </authorList>
    </citation>
    <scope>NUCLEOTIDE SEQUENCE</scope>
    <source>
        <strain evidence="2">LEGE 06105</strain>
    </source>
</reference>
<organism evidence="2 3">
    <name type="scientific">Plectonema cf. radiosum LEGE 06105</name>
    <dbReference type="NCBI Taxonomy" id="945769"/>
    <lineage>
        <taxon>Bacteria</taxon>
        <taxon>Bacillati</taxon>
        <taxon>Cyanobacteriota</taxon>
        <taxon>Cyanophyceae</taxon>
        <taxon>Oscillatoriophycideae</taxon>
        <taxon>Oscillatoriales</taxon>
        <taxon>Microcoleaceae</taxon>
        <taxon>Plectonema</taxon>
    </lineage>
</organism>
<evidence type="ECO:0000313" key="2">
    <source>
        <dbReference type="EMBL" id="MBE9214708.1"/>
    </source>
</evidence>
<keyword evidence="3" id="KW-1185">Reference proteome</keyword>
<accession>A0A8J7F247</accession>